<dbReference type="InterPro" id="IPR001356">
    <property type="entry name" value="HD"/>
</dbReference>
<feature type="region of interest" description="Disordered" evidence="4">
    <location>
        <begin position="149"/>
        <end position="197"/>
    </location>
</feature>
<feature type="compositionally biased region" description="Polar residues" evidence="4">
    <location>
        <begin position="187"/>
        <end position="196"/>
    </location>
</feature>
<dbReference type="CDD" id="cd00086">
    <property type="entry name" value="homeodomain"/>
    <property type="match status" value="1"/>
</dbReference>
<dbReference type="SUPFAM" id="SSF46689">
    <property type="entry name" value="Homeodomain-like"/>
    <property type="match status" value="1"/>
</dbReference>
<dbReference type="PANTHER" id="PTHR24333:SF5">
    <property type="entry name" value="VENT HOMEOBOX"/>
    <property type="match status" value="1"/>
</dbReference>
<feature type="compositionally biased region" description="Polar residues" evidence="4">
    <location>
        <begin position="213"/>
        <end position="226"/>
    </location>
</feature>
<dbReference type="Gene3D" id="1.10.10.60">
    <property type="entry name" value="Homeodomain-like"/>
    <property type="match status" value="1"/>
</dbReference>
<keyword evidence="6" id="KW-1185">Reference proteome</keyword>
<evidence type="ECO:0000256" key="2">
    <source>
        <dbReference type="PROSITE-ProRule" id="PRU00108"/>
    </source>
</evidence>
<accession>A0ABM1W1G3</accession>
<comment type="subcellular location">
    <subcellularLocation>
        <location evidence="1 2 3">Nucleus</location>
    </subcellularLocation>
</comment>
<feature type="compositionally biased region" description="Low complexity" evidence="4">
    <location>
        <begin position="165"/>
        <end position="178"/>
    </location>
</feature>
<dbReference type="Proteomes" id="UP000694888">
    <property type="component" value="Unplaced"/>
</dbReference>
<keyword evidence="2 3" id="KW-0371">Homeobox</keyword>
<sequence length="733" mass="78468">MHKAKTKVATAQTLSEMLKDDCDVSTPRHSLDDDSDTESVELMPVVTSGKRKSSSSERGQQKNAASKRFVDKSTADNNNRSCDELVKSRKLNGAESAAKVPPEMQNGACTNKTKEIDTCADSNQSRSSSNSSAEFMPVNNTDFSYAANSELSSSAEQKGELMRAGSESPRTPSSSSGRQNGARDQHTLTSSATRNGSIAPALSNIAQRSQLPQHMTGETQHPTSGGSVDCKSGLNTSLSTENGGGHHRTVVGPGSVYRDTQSNNSHVHQHFSAIGIHTNAISTNNINNNNNNNNRPGGSGFESYTHRGEKSRPSPCASASPPLSTSPTNLSHEGGAASHSEVGGDRGVLHPAGDIRCSPALSSSSPLPRCPALTLSEKSSSPPLSNKTTYNPDHGSGFESTPPGRPQPLLTSAFSATSAFTLTSTLSKTPPTPTTSVKKPTSRPSFLISDILGDQEDKSNSKHHHQQQQQIDSDIRPAATIQGHSPQGYHGNASASSLLYHHDSSLIGRGSSSSVLPPSFGPSHFSPYHPHHHPHPHPHHNNNSNNNNPSLPPLRGLNSGRHGAGGVVVGMDGGGGGVGINSSTRFPPHHSFEDDMMKDVDHDEDDDDDREGDSASEKSFEHDQSEERSSSRAESSVGGGPGFNSCKAKKPRKARTAFTDHQLSVLEKTFERQKYLSVQDRMELAAKLNLTDTQVKTWYQNRRFVYDGSKCATHYMPLVYCWSDEVSAKCSKS</sequence>
<dbReference type="InterPro" id="IPR009057">
    <property type="entry name" value="Homeodomain-like_sf"/>
</dbReference>
<feature type="compositionally biased region" description="Low complexity" evidence="4">
    <location>
        <begin position="313"/>
        <end position="331"/>
    </location>
</feature>
<evidence type="ECO:0000259" key="5">
    <source>
        <dbReference type="PROSITE" id="PS50071"/>
    </source>
</evidence>
<evidence type="ECO:0000313" key="7">
    <source>
        <dbReference type="RefSeq" id="XP_035828506.1"/>
    </source>
</evidence>
<evidence type="ECO:0000256" key="3">
    <source>
        <dbReference type="RuleBase" id="RU000682"/>
    </source>
</evidence>
<protein>
    <submittedName>
        <fullName evidence="7">Hybrid signal transduction histidine kinase M-like</fullName>
    </submittedName>
</protein>
<feature type="compositionally biased region" description="Low complexity" evidence="4">
    <location>
        <begin position="356"/>
        <end position="372"/>
    </location>
</feature>
<dbReference type="RefSeq" id="XP_035828506.1">
    <property type="nucleotide sequence ID" value="XM_035972613.1"/>
</dbReference>
<feature type="compositionally biased region" description="Acidic residues" evidence="4">
    <location>
        <begin position="602"/>
        <end position="611"/>
    </location>
</feature>
<keyword evidence="2 3" id="KW-0539">Nucleus</keyword>
<keyword evidence="2 3" id="KW-0238">DNA-binding</keyword>
<feature type="region of interest" description="Disordered" evidence="4">
    <location>
        <begin position="1"/>
        <end position="110"/>
    </location>
</feature>
<feature type="compositionally biased region" description="Low complexity" evidence="4">
    <location>
        <begin position="509"/>
        <end position="528"/>
    </location>
</feature>
<gene>
    <name evidence="7" type="primary">LOC118478627</name>
</gene>
<feature type="compositionally biased region" description="Polar residues" evidence="4">
    <location>
        <begin position="376"/>
        <end position="391"/>
    </location>
</feature>
<feature type="compositionally biased region" description="Basic and acidic residues" evidence="4">
    <location>
        <begin position="612"/>
        <end position="631"/>
    </location>
</feature>
<name>A0ABM1W1G3_APLCA</name>
<feature type="DNA-binding region" description="Homeobox" evidence="2">
    <location>
        <begin position="651"/>
        <end position="710"/>
    </location>
</feature>
<dbReference type="SMART" id="SM00389">
    <property type="entry name" value="HOX"/>
    <property type="match status" value="1"/>
</dbReference>
<dbReference type="InterPro" id="IPR050848">
    <property type="entry name" value="Homeobox_TF"/>
</dbReference>
<dbReference type="Pfam" id="PF00046">
    <property type="entry name" value="Homeodomain"/>
    <property type="match status" value="1"/>
</dbReference>
<feature type="compositionally biased region" description="Basic and acidic residues" evidence="4">
    <location>
        <begin position="590"/>
        <end position="601"/>
    </location>
</feature>
<organism evidence="6 7">
    <name type="scientific">Aplysia californica</name>
    <name type="common">California sea hare</name>
    <dbReference type="NCBI Taxonomy" id="6500"/>
    <lineage>
        <taxon>Eukaryota</taxon>
        <taxon>Metazoa</taxon>
        <taxon>Spiralia</taxon>
        <taxon>Lophotrochozoa</taxon>
        <taxon>Mollusca</taxon>
        <taxon>Gastropoda</taxon>
        <taxon>Heterobranchia</taxon>
        <taxon>Euthyneura</taxon>
        <taxon>Tectipleura</taxon>
        <taxon>Aplysiida</taxon>
        <taxon>Aplysioidea</taxon>
        <taxon>Aplysiidae</taxon>
        <taxon>Aplysia</taxon>
    </lineage>
</organism>
<feature type="region of interest" description="Disordered" evidence="4">
    <location>
        <begin position="285"/>
        <end position="410"/>
    </location>
</feature>
<feature type="compositionally biased region" description="Basic residues" evidence="4">
    <location>
        <begin position="529"/>
        <end position="540"/>
    </location>
</feature>
<dbReference type="PROSITE" id="PS50071">
    <property type="entry name" value="HOMEOBOX_2"/>
    <property type="match status" value="1"/>
</dbReference>
<feature type="compositionally biased region" description="Gly residues" evidence="4">
    <location>
        <begin position="562"/>
        <end position="579"/>
    </location>
</feature>
<evidence type="ECO:0000256" key="1">
    <source>
        <dbReference type="ARBA" id="ARBA00004123"/>
    </source>
</evidence>
<feature type="region of interest" description="Disordered" evidence="4">
    <location>
        <begin position="423"/>
        <end position="444"/>
    </location>
</feature>
<reference evidence="7" key="1">
    <citation type="submission" date="2025-08" db="UniProtKB">
        <authorList>
            <consortium name="RefSeq"/>
        </authorList>
    </citation>
    <scope>IDENTIFICATION</scope>
</reference>
<evidence type="ECO:0000313" key="6">
    <source>
        <dbReference type="Proteomes" id="UP000694888"/>
    </source>
</evidence>
<feature type="region of interest" description="Disordered" evidence="4">
    <location>
        <begin position="213"/>
        <end position="266"/>
    </location>
</feature>
<dbReference type="GeneID" id="118478627"/>
<feature type="region of interest" description="Disordered" evidence="4">
    <location>
        <begin position="509"/>
        <end position="651"/>
    </location>
</feature>
<feature type="domain" description="Homeobox" evidence="5">
    <location>
        <begin position="649"/>
        <end position="709"/>
    </location>
</feature>
<dbReference type="PANTHER" id="PTHR24333">
    <property type="entry name" value="HOMEO BOX HB9 LIKE A-RELATED"/>
    <property type="match status" value="1"/>
</dbReference>
<feature type="compositionally biased region" description="Low complexity" evidence="4">
    <location>
        <begin position="285"/>
        <end position="294"/>
    </location>
</feature>
<evidence type="ECO:0000256" key="4">
    <source>
        <dbReference type="SAM" id="MobiDB-lite"/>
    </source>
</evidence>
<proteinExistence type="predicted"/>